<organism evidence="3 4">
    <name type="scientific">Ostreobium quekettii</name>
    <dbReference type="NCBI Taxonomy" id="121088"/>
    <lineage>
        <taxon>Eukaryota</taxon>
        <taxon>Viridiplantae</taxon>
        <taxon>Chlorophyta</taxon>
        <taxon>core chlorophytes</taxon>
        <taxon>Ulvophyceae</taxon>
        <taxon>TCBD clade</taxon>
        <taxon>Bryopsidales</taxon>
        <taxon>Ostreobineae</taxon>
        <taxon>Ostreobiaceae</taxon>
        <taxon>Ostreobium</taxon>
    </lineage>
</organism>
<name>A0A8S1JH10_9CHLO</name>
<proteinExistence type="predicted"/>
<keyword evidence="4" id="KW-1185">Reference proteome</keyword>
<sequence>MTFGLECAALQVSVLAYEEEVASMRSSGFVRLLLLGYLLQFSLADHHLFSSRHLLQPSSTDGEAFPCSWDEENEECALSEAIFMTVQAALDGLFDHAEECGKQTSKASCPADMCSWTGTECSAADFYFNEEGIEECFGEDLLEFILIPERSQACEQNYTDEDSCNDTKDCTWIDGDDERCGLSILKSFGLNGLLAAGAKIVASTLGFTNASLRMLVAEWVNCKLESDEDGCLAEGRCEWDSKEVDCELGFGAVAQIVNATFPLELSTTCLALKSIYRTGCPGYRSQGECSGDSACKWLDDAGRCISTNAAIEGEANMQADDLSAKAGSTCMRADEKGDCSAITLADNNS</sequence>
<dbReference type="AlphaFoldDB" id="A0A8S1JH10"/>
<comment type="caution">
    <text evidence="3">The sequence shown here is derived from an EMBL/GenBank/DDBJ whole genome shotgun (WGS) entry which is preliminary data.</text>
</comment>
<reference evidence="3" key="1">
    <citation type="submission" date="2020-12" db="EMBL/GenBank/DDBJ databases">
        <authorList>
            <person name="Iha C."/>
        </authorList>
    </citation>
    <scope>NUCLEOTIDE SEQUENCE</scope>
</reference>
<protein>
    <recommendedName>
        <fullName evidence="2">Trypanosome variant surface glycoprotein C-terminal domain-containing protein</fullName>
    </recommendedName>
</protein>
<comment type="function">
    <text evidence="1">VSG forms a coat on the surface of the parasite. The trypanosome evades the immune response of the host by expressing a series of antigenically distinct VSGs from an estimated 1000 VSG genes.</text>
</comment>
<evidence type="ECO:0000256" key="1">
    <source>
        <dbReference type="ARBA" id="ARBA00002523"/>
    </source>
</evidence>
<gene>
    <name evidence="3" type="ORF">OSTQU699_LOCUS8819</name>
</gene>
<evidence type="ECO:0000259" key="2">
    <source>
        <dbReference type="Pfam" id="PF10659"/>
    </source>
</evidence>
<accession>A0A8S1JH10</accession>
<feature type="domain" description="Trypanosome variant surface glycoprotein C-terminal" evidence="2">
    <location>
        <begin position="63"/>
        <end position="130"/>
    </location>
</feature>
<evidence type="ECO:0000313" key="4">
    <source>
        <dbReference type="Proteomes" id="UP000708148"/>
    </source>
</evidence>
<dbReference type="Pfam" id="PF10659">
    <property type="entry name" value="Trypan_glycop_C"/>
    <property type="match status" value="4"/>
</dbReference>
<dbReference type="EMBL" id="CAJHUC010002241">
    <property type="protein sequence ID" value="CAD7703462.1"/>
    <property type="molecule type" value="Genomic_DNA"/>
</dbReference>
<dbReference type="Proteomes" id="UP000708148">
    <property type="component" value="Unassembled WGS sequence"/>
</dbReference>
<feature type="domain" description="Trypanosome variant surface glycoprotein C-terminal" evidence="2">
    <location>
        <begin position="154"/>
        <end position="180"/>
    </location>
</feature>
<dbReference type="InterPro" id="IPR019609">
    <property type="entry name" value="Variant_surf_glycoprt_trypan_C"/>
</dbReference>
<feature type="domain" description="Trypanosome variant surface glycoprotein C-terminal" evidence="2">
    <location>
        <begin position="222"/>
        <end position="247"/>
    </location>
</feature>
<evidence type="ECO:0000313" key="3">
    <source>
        <dbReference type="EMBL" id="CAD7703462.1"/>
    </source>
</evidence>
<feature type="domain" description="Trypanosome variant surface glycoprotein C-terminal" evidence="2">
    <location>
        <begin position="284"/>
        <end position="341"/>
    </location>
</feature>